<evidence type="ECO:0000256" key="2">
    <source>
        <dbReference type="PROSITE-ProRule" id="PRU00703"/>
    </source>
</evidence>
<dbReference type="FunFam" id="3.10.580.10:FF:000014">
    <property type="entry name" value="Cystathionine beta-synthase"/>
    <property type="match status" value="1"/>
</dbReference>
<name>A0A093GPY1_DRYPU</name>
<sequence length="165" mass="18504">SKFVNDKWMIKNDFLDDIQEHKPWWWNIKVQKLNLSAPFILLPEVSCQKAIEILQEKGYDQAPVVSESGVILGMVTLSNTLTSVLAGNAQFSDPVTKVIYNQYSKIGLENSLGKLSCILEDDHFAVVVQEQTQFNGNGSSLRKEVVVGVVTAMDLLTFVSRDDKR</sequence>
<dbReference type="Pfam" id="PF00571">
    <property type="entry name" value="CBS"/>
    <property type="match status" value="1"/>
</dbReference>
<feature type="non-terminal residue" evidence="4">
    <location>
        <position position="165"/>
    </location>
</feature>
<dbReference type="AlphaFoldDB" id="A0A093GPY1"/>
<evidence type="ECO:0000313" key="4">
    <source>
        <dbReference type="EMBL" id="KFV71363.1"/>
    </source>
</evidence>
<dbReference type="InterPro" id="IPR046342">
    <property type="entry name" value="CBS_dom_sf"/>
</dbReference>
<dbReference type="EMBL" id="KL216809">
    <property type="protein sequence ID" value="KFV71363.1"/>
    <property type="molecule type" value="Genomic_DNA"/>
</dbReference>
<dbReference type="GO" id="GO:0019344">
    <property type="term" value="P:cysteine biosynthetic process"/>
    <property type="evidence" value="ECO:0007669"/>
    <property type="project" value="UniProtKB-KW"/>
</dbReference>
<dbReference type="STRING" id="118200.A0A093GPY1"/>
<organism evidence="4 5">
    <name type="scientific">Dryobates pubescens</name>
    <name type="common">Downy woodpecker</name>
    <name type="synonym">Picoides pubescens</name>
    <dbReference type="NCBI Taxonomy" id="118200"/>
    <lineage>
        <taxon>Eukaryota</taxon>
        <taxon>Metazoa</taxon>
        <taxon>Chordata</taxon>
        <taxon>Craniata</taxon>
        <taxon>Vertebrata</taxon>
        <taxon>Euteleostomi</taxon>
        <taxon>Archelosauria</taxon>
        <taxon>Archosauria</taxon>
        <taxon>Dinosauria</taxon>
        <taxon>Saurischia</taxon>
        <taxon>Theropoda</taxon>
        <taxon>Coelurosauria</taxon>
        <taxon>Aves</taxon>
        <taxon>Neognathae</taxon>
        <taxon>Neoaves</taxon>
        <taxon>Telluraves</taxon>
        <taxon>Coraciimorphae</taxon>
        <taxon>Piciformes</taxon>
        <taxon>Picidae</taxon>
        <taxon>Dryobates</taxon>
    </lineage>
</organism>
<feature type="non-terminal residue" evidence="4">
    <location>
        <position position="1"/>
    </location>
</feature>
<accession>A0A093GPY1</accession>
<reference evidence="4 5" key="1">
    <citation type="submission" date="2014-04" db="EMBL/GenBank/DDBJ databases">
        <title>Genome evolution of avian class.</title>
        <authorList>
            <person name="Zhang G."/>
            <person name="Li C."/>
        </authorList>
    </citation>
    <scope>NUCLEOTIDE SEQUENCE [LARGE SCALE GENOMIC DNA]</scope>
    <source>
        <strain evidence="4">BGI_N307</strain>
    </source>
</reference>
<dbReference type="InterPro" id="IPR046353">
    <property type="entry name" value="CBS_C"/>
</dbReference>
<feature type="domain" description="CBS" evidence="3">
    <location>
        <begin position="34"/>
        <end position="90"/>
    </location>
</feature>
<keyword evidence="1" id="KW-0028">Amino-acid biosynthesis</keyword>
<evidence type="ECO:0000313" key="5">
    <source>
        <dbReference type="Proteomes" id="UP000053875"/>
    </source>
</evidence>
<keyword evidence="5" id="KW-1185">Reference proteome</keyword>
<gene>
    <name evidence="4" type="ORF">N307_05570</name>
</gene>
<dbReference type="Gene3D" id="3.10.580.10">
    <property type="entry name" value="CBS-domain"/>
    <property type="match status" value="1"/>
</dbReference>
<dbReference type="SUPFAM" id="SSF54631">
    <property type="entry name" value="CBS-domain pair"/>
    <property type="match status" value="1"/>
</dbReference>
<evidence type="ECO:0000259" key="3">
    <source>
        <dbReference type="PROSITE" id="PS51371"/>
    </source>
</evidence>
<dbReference type="PROSITE" id="PS51371">
    <property type="entry name" value="CBS"/>
    <property type="match status" value="1"/>
</dbReference>
<dbReference type="CDD" id="cd04608">
    <property type="entry name" value="CBS_pair_CBS"/>
    <property type="match status" value="1"/>
</dbReference>
<dbReference type="Proteomes" id="UP000053875">
    <property type="component" value="Unassembled WGS sequence"/>
</dbReference>
<evidence type="ECO:0000256" key="1">
    <source>
        <dbReference type="ARBA" id="ARBA00023192"/>
    </source>
</evidence>
<keyword evidence="2" id="KW-0129">CBS domain</keyword>
<proteinExistence type="predicted"/>
<protein>
    <submittedName>
        <fullName evidence="4">Cystathionine beta-synthase</fullName>
    </submittedName>
</protein>
<dbReference type="InterPro" id="IPR000644">
    <property type="entry name" value="CBS_dom"/>
</dbReference>
<keyword evidence="1" id="KW-0198">Cysteine biosynthesis</keyword>